<evidence type="ECO:0000313" key="4">
    <source>
        <dbReference type="Proteomes" id="UP001055303"/>
    </source>
</evidence>
<reference evidence="1" key="3">
    <citation type="submission" date="2021-08" db="EMBL/GenBank/DDBJ databases">
        <authorList>
            <person name="Tani A."/>
            <person name="Ola A."/>
            <person name="Ogura Y."/>
            <person name="Katsura K."/>
            <person name="Hayashi T."/>
        </authorList>
    </citation>
    <scope>NUCLEOTIDE SEQUENCE</scope>
    <source>
        <strain evidence="1">DSM 22415</strain>
    </source>
</reference>
<dbReference type="AlphaFoldDB" id="A0A564G4U7"/>
<dbReference type="NCBIfam" id="TIGR01725">
    <property type="entry name" value="phge_HK97_gp10"/>
    <property type="match status" value="1"/>
</dbReference>
<dbReference type="EMBL" id="CABFVH010000046">
    <property type="protein sequence ID" value="VUF15102.1"/>
    <property type="molecule type" value="Genomic_DNA"/>
</dbReference>
<name>A0A564G4U7_9HYPH</name>
<evidence type="ECO:0000313" key="2">
    <source>
        <dbReference type="EMBL" id="VUF15102.1"/>
    </source>
</evidence>
<sequence>MITLGVEGIASLGLSLTRKARLKRRIVEHLAEVAEPVADEIREAAPEESGTLRESVRVEQNPGKLQVTIEAGGVPATERPSSNGITYDEALLTEYGTVKQAPRPFFWPAIRAHEDDFERAGTDAVASAMED</sequence>
<accession>A0A564G4U7</accession>
<evidence type="ECO:0008006" key="5">
    <source>
        <dbReference type="Google" id="ProtNLM"/>
    </source>
</evidence>
<dbReference type="RefSeq" id="WP_144767409.1">
    <property type="nucleotide sequence ID" value="NZ_BPQI01000133.1"/>
</dbReference>
<dbReference type="OrthoDB" id="8480914at2"/>
<organism evidence="2 3">
    <name type="scientific">Methylobacterium dankookense</name>
    <dbReference type="NCBI Taxonomy" id="560405"/>
    <lineage>
        <taxon>Bacteria</taxon>
        <taxon>Pseudomonadati</taxon>
        <taxon>Pseudomonadota</taxon>
        <taxon>Alphaproteobacteria</taxon>
        <taxon>Hyphomicrobiales</taxon>
        <taxon>Methylobacteriaceae</taxon>
        <taxon>Methylobacterium</taxon>
    </lineage>
</organism>
<reference evidence="1" key="2">
    <citation type="journal article" date="2021" name="Front. Microbiol.">
        <title>Comprehensive Comparative Genomics and Phenotyping of Methylobacterium Species.</title>
        <authorList>
            <person name="Alessa O."/>
            <person name="Ogura Y."/>
            <person name="Fujitani Y."/>
            <person name="Takami H."/>
            <person name="Hayashi T."/>
            <person name="Sahin N."/>
            <person name="Tani A."/>
        </authorList>
    </citation>
    <scope>NUCLEOTIDE SEQUENCE</scope>
    <source>
        <strain evidence="1">DSM 22415</strain>
    </source>
</reference>
<dbReference type="Proteomes" id="UP000401717">
    <property type="component" value="Unassembled WGS sequence"/>
</dbReference>
<proteinExistence type="predicted"/>
<evidence type="ECO:0000313" key="1">
    <source>
        <dbReference type="EMBL" id="GJD58151.1"/>
    </source>
</evidence>
<gene>
    <name evidence="1" type="ORF">IFDJLNFL_4066</name>
    <name evidence="2" type="ORF">MTDSW087_04835</name>
</gene>
<dbReference type="InterPro" id="IPR010064">
    <property type="entry name" value="HK97-gp10_tail"/>
</dbReference>
<evidence type="ECO:0000313" key="3">
    <source>
        <dbReference type="Proteomes" id="UP000401717"/>
    </source>
</evidence>
<dbReference type="EMBL" id="BPQI01000133">
    <property type="protein sequence ID" value="GJD58151.1"/>
    <property type="molecule type" value="Genomic_DNA"/>
</dbReference>
<dbReference type="Pfam" id="PF04883">
    <property type="entry name" value="HK97-gp10_like"/>
    <property type="match status" value="1"/>
</dbReference>
<protein>
    <recommendedName>
        <fullName evidence="5">HK97 gp10 family phage protein</fullName>
    </recommendedName>
</protein>
<dbReference type="Proteomes" id="UP001055303">
    <property type="component" value="Unassembled WGS sequence"/>
</dbReference>
<reference evidence="2 3" key="1">
    <citation type="submission" date="2019-06" db="EMBL/GenBank/DDBJ databases">
        <authorList>
            <person name="Rodrigo-Torres L."/>
            <person name="Arahal R. D."/>
            <person name="Lucena T."/>
        </authorList>
    </citation>
    <scope>NUCLEOTIDE SEQUENCE [LARGE SCALE GENOMIC DNA]</scope>
    <source>
        <strain evidence="2 3">SW08-7</strain>
    </source>
</reference>
<keyword evidence="4" id="KW-1185">Reference proteome</keyword>